<dbReference type="EMBL" id="JABSTU010000006">
    <property type="protein sequence ID" value="KAH8027894.1"/>
    <property type="molecule type" value="Genomic_DNA"/>
</dbReference>
<reference evidence="2" key="1">
    <citation type="journal article" date="2020" name="Cell">
        <title>Large-Scale Comparative Analyses of Tick Genomes Elucidate Their Genetic Diversity and Vector Capacities.</title>
        <authorList>
            <consortium name="Tick Genome and Microbiome Consortium (TIGMIC)"/>
            <person name="Jia N."/>
            <person name="Wang J."/>
            <person name="Shi W."/>
            <person name="Du L."/>
            <person name="Sun Y."/>
            <person name="Zhan W."/>
            <person name="Jiang J.F."/>
            <person name="Wang Q."/>
            <person name="Zhang B."/>
            <person name="Ji P."/>
            <person name="Bell-Sakyi L."/>
            <person name="Cui X.M."/>
            <person name="Yuan T.T."/>
            <person name="Jiang B.G."/>
            <person name="Yang W.F."/>
            <person name="Lam T.T."/>
            <person name="Chang Q.C."/>
            <person name="Ding S.J."/>
            <person name="Wang X.J."/>
            <person name="Zhu J.G."/>
            <person name="Ruan X.D."/>
            <person name="Zhao L."/>
            <person name="Wei J.T."/>
            <person name="Ye R.Z."/>
            <person name="Que T.C."/>
            <person name="Du C.H."/>
            <person name="Zhou Y.H."/>
            <person name="Cheng J.X."/>
            <person name="Dai P.F."/>
            <person name="Guo W.B."/>
            <person name="Han X.H."/>
            <person name="Huang E.J."/>
            <person name="Li L.F."/>
            <person name="Wei W."/>
            <person name="Gao Y.C."/>
            <person name="Liu J.Z."/>
            <person name="Shao H.Z."/>
            <person name="Wang X."/>
            <person name="Wang C.C."/>
            <person name="Yang T.C."/>
            <person name="Huo Q.B."/>
            <person name="Li W."/>
            <person name="Chen H.Y."/>
            <person name="Chen S.E."/>
            <person name="Zhou L.G."/>
            <person name="Ni X.B."/>
            <person name="Tian J.H."/>
            <person name="Sheng Y."/>
            <person name="Liu T."/>
            <person name="Pan Y.S."/>
            <person name="Xia L.Y."/>
            <person name="Li J."/>
            <person name="Zhao F."/>
            <person name="Cao W.C."/>
        </authorList>
    </citation>
    <scope>NUCLEOTIDE SEQUENCE</scope>
    <source>
        <strain evidence="2">Rmic-2018</strain>
    </source>
</reference>
<evidence type="ECO:0000259" key="1">
    <source>
        <dbReference type="Pfam" id="PF01683"/>
    </source>
</evidence>
<dbReference type="Pfam" id="PF01683">
    <property type="entry name" value="EB"/>
    <property type="match status" value="1"/>
</dbReference>
<protein>
    <recommendedName>
        <fullName evidence="1">EB domain-containing protein</fullName>
    </recommendedName>
</protein>
<dbReference type="VEuPathDB" id="VectorBase:LOC119166908"/>
<gene>
    <name evidence="2" type="ORF">HPB51_011124</name>
</gene>
<dbReference type="PANTHER" id="PTHR39069:SF8">
    <property type="entry name" value="FI17111P1"/>
    <property type="match status" value="1"/>
</dbReference>
<comment type="caution">
    <text evidence="2">The sequence shown here is derived from an EMBL/GenBank/DDBJ whole genome shotgun (WGS) entry which is preliminary data.</text>
</comment>
<dbReference type="InterPro" id="IPR006149">
    <property type="entry name" value="EB_dom"/>
</dbReference>
<accession>A0A9J6E0Q7</accession>
<keyword evidence="3" id="KW-1185">Reference proteome</keyword>
<evidence type="ECO:0000313" key="3">
    <source>
        <dbReference type="Proteomes" id="UP000821866"/>
    </source>
</evidence>
<dbReference type="Proteomes" id="UP000821866">
    <property type="component" value="Chromosome 4"/>
</dbReference>
<dbReference type="PANTHER" id="PTHR39069">
    <property type="entry name" value="ECDYSONE-INDUCIBLE GENE E1, ISOFORM A"/>
    <property type="match status" value="1"/>
</dbReference>
<sequence>MGGGRRTYKAGTTGSPCELDSDCRRVSHYACHNHSCVCQVGHQEELVNASLTCVFVGVPVGERCLSDESCINRNRTQCGSRHVCVCRRGFYEHGGVCKTGRKLGDPCRSDAQCEAGSNASACRGSSCRCKDGYYQESIGGNSTCVPGNPPLLLCYTNYDCFIRDRHLVCDGRFCRCRQGYHTELTAWGWRCAGSDARSQTLGKGCTIARLGVVPIGTSSHFAVESPFGKWLSEARMREQETHLTTSCHPQRPAVCHLNHHHTIQLKR</sequence>
<organism evidence="2 3">
    <name type="scientific">Rhipicephalus microplus</name>
    <name type="common">Cattle tick</name>
    <name type="synonym">Boophilus microplus</name>
    <dbReference type="NCBI Taxonomy" id="6941"/>
    <lineage>
        <taxon>Eukaryota</taxon>
        <taxon>Metazoa</taxon>
        <taxon>Ecdysozoa</taxon>
        <taxon>Arthropoda</taxon>
        <taxon>Chelicerata</taxon>
        <taxon>Arachnida</taxon>
        <taxon>Acari</taxon>
        <taxon>Parasitiformes</taxon>
        <taxon>Ixodida</taxon>
        <taxon>Ixodoidea</taxon>
        <taxon>Ixodidae</taxon>
        <taxon>Rhipicephalinae</taxon>
        <taxon>Rhipicephalus</taxon>
        <taxon>Boophilus</taxon>
    </lineage>
</organism>
<evidence type="ECO:0000313" key="2">
    <source>
        <dbReference type="EMBL" id="KAH8027894.1"/>
    </source>
</evidence>
<feature type="domain" description="EB" evidence="1">
    <location>
        <begin position="93"/>
        <end position="136"/>
    </location>
</feature>
<dbReference type="AlphaFoldDB" id="A0A9J6E0Q7"/>
<reference evidence="2" key="2">
    <citation type="submission" date="2021-09" db="EMBL/GenBank/DDBJ databases">
        <authorList>
            <person name="Jia N."/>
            <person name="Wang J."/>
            <person name="Shi W."/>
            <person name="Du L."/>
            <person name="Sun Y."/>
            <person name="Zhan W."/>
            <person name="Jiang J."/>
            <person name="Wang Q."/>
            <person name="Zhang B."/>
            <person name="Ji P."/>
            <person name="Sakyi L.B."/>
            <person name="Cui X."/>
            <person name="Yuan T."/>
            <person name="Jiang B."/>
            <person name="Yang W."/>
            <person name="Lam T.T.-Y."/>
            <person name="Chang Q."/>
            <person name="Ding S."/>
            <person name="Wang X."/>
            <person name="Zhu J."/>
            <person name="Ruan X."/>
            <person name="Zhao L."/>
            <person name="Wei J."/>
            <person name="Que T."/>
            <person name="Du C."/>
            <person name="Cheng J."/>
            <person name="Dai P."/>
            <person name="Han X."/>
            <person name="Huang E."/>
            <person name="Gao Y."/>
            <person name="Liu J."/>
            <person name="Shao H."/>
            <person name="Ye R."/>
            <person name="Li L."/>
            <person name="Wei W."/>
            <person name="Wang X."/>
            <person name="Wang C."/>
            <person name="Huo Q."/>
            <person name="Li W."/>
            <person name="Guo W."/>
            <person name="Chen H."/>
            <person name="Chen S."/>
            <person name="Zhou L."/>
            <person name="Zhou L."/>
            <person name="Ni X."/>
            <person name="Tian J."/>
            <person name="Zhou Y."/>
            <person name="Sheng Y."/>
            <person name="Liu T."/>
            <person name="Pan Y."/>
            <person name="Xia L."/>
            <person name="Li J."/>
            <person name="Zhao F."/>
            <person name="Cao W."/>
        </authorList>
    </citation>
    <scope>NUCLEOTIDE SEQUENCE</scope>
    <source>
        <strain evidence="2">Rmic-2018</strain>
        <tissue evidence="2">Larvae</tissue>
    </source>
</reference>
<proteinExistence type="predicted"/>
<name>A0A9J6E0Q7_RHIMP</name>